<reference evidence="2 3" key="1">
    <citation type="submission" date="2013-04" db="EMBL/GenBank/DDBJ databases">
        <title>The genome sequencing project of 58 acetic acid bacteria.</title>
        <authorList>
            <person name="Okamoto-Kainuma A."/>
            <person name="Ishikawa M."/>
            <person name="Umino S."/>
            <person name="Koizumi Y."/>
            <person name="Shiwa Y."/>
            <person name="Yoshikawa H."/>
            <person name="Matsutani M."/>
            <person name="Matsushita K."/>
        </authorList>
    </citation>
    <scope>NUCLEOTIDE SEQUENCE [LARGE SCALE GENOMIC DNA]</scope>
    <source>
        <strain evidence="2 3">NBRC 106555</strain>
    </source>
</reference>
<protein>
    <submittedName>
        <fullName evidence="2">Uncharacterized protein</fullName>
    </submittedName>
</protein>
<accession>A0ABQ0QPX5</accession>
<keyword evidence="3" id="KW-1185">Reference proteome</keyword>
<feature type="region of interest" description="Disordered" evidence="1">
    <location>
        <begin position="1"/>
        <end position="24"/>
    </location>
</feature>
<sequence length="66" mass="7215">MPGRPPNSAIDTDITKEAKRETAGETPAIYEKAMTSGIKAKVPTIPASTSRNGFWAHCCLYRAKFM</sequence>
<evidence type="ECO:0000256" key="1">
    <source>
        <dbReference type="SAM" id="MobiDB-lite"/>
    </source>
</evidence>
<feature type="compositionally biased region" description="Basic and acidic residues" evidence="1">
    <location>
        <begin position="13"/>
        <end position="23"/>
    </location>
</feature>
<comment type="caution">
    <text evidence="2">The sequence shown here is derived from an EMBL/GenBank/DDBJ whole genome shotgun (WGS) entry which is preliminary data.</text>
</comment>
<evidence type="ECO:0000313" key="3">
    <source>
        <dbReference type="Proteomes" id="UP001062632"/>
    </source>
</evidence>
<evidence type="ECO:0000313" key="2">
    <source>
        <dbReference type="EMBL" id="GBR52857.1"/>
    </source>
</evidence>
<proteinExistence type="predicted"/>
<dbReference type="EMBL" id="BAQC01000030">
    <property type="protein sequence ID" value="GBR52857.1"/>
    <property type="molecule type" value="Genomic_DNA"/>
</dbReference>
<organism evidence="2 3">
    <name type="scientific">Neokomagataea thailandica NBRC 106555</name>
    <dbReference type="NCBI Taxonomy" id="1223520"/>
    <lineage>
        <taxon>Bacteria</taxon>
        <taxon>Pseudomonadati</taxon>
        <taxon>Pseudomonadota</taxon>
        <taxon>Alphaproteobacteria</taxon>
        <taxon>Acetobacterales</taxon>
        <taxon>Acetobacteraceae</taxon>
        <taxon>Neokomagataea</taxon>
    </lineage>
</organism>
<gene>
    <name evidence="2" type="ORF">AA106555_1063</name>
</gene>
<dbReference type="Proteomes" id="UP001062632">
    <property type="component" value="Unassembled WGS sequence"/>
</dbReference>
<name>A0ABQ0QPX5_9PROT</name>